<evidence type="ECO:0000313" key="2">
    <source>
        <dbReference type="Proteomes" id="UP000789405"/>
    </source>
</evidence>
<name>A0A9N9EXW6_9GLOM</name>
<accession>A0A9N9EXW6</accession>
<dbReference type="EMBL" id="CAJVPY010000909">
    <property type="protein sequence ID" value="CAG8498264.1"/>
    <property type="molecule type" value="Genomic_DNA"/>
</dbReference>
<dbReference type="AlphaFoldDB" id="A0A9N9EXW6"/>
<gene>
    <name evidence="1" type="ORF">DERYTH_LOCUS2765</name>
</gene>
<proteinExistence type="predicted"/>
<comment type="caution">
    <text evidence="1">The sequence shown here is derived from an EMBL/GenBank/DDBJ whole genome shotgun (WGS) entry which is preliminary data.</text>
</comment>
<protein>
    <submittedName>
        <fullName evidence="1">14841_t:CDS:1</fullName>
    </submittedName>
</protein>
<sequence length="77" mass="9137">MSVKGYVREKGKLDMSGKRISQGKWMWIWRLTRGLHSLFEKLNEFSEFRPYLGILGRSKAHFNVKDSSSFIVQYLCY</sequence>
<keyword evidence="2" id="KW-1185">Reference proteome</keyword>
<dbReference type="Proteomes" id="UP000789405">
    <property type="component" value="Unassembled WGS sequence"/>
</dbReference>
<evidence type="ECO:0000313" key="1">
    <source>
        <dbReference type="EMBL" id="CAG8498264.1"/>
    </source>
</evidence>
<reference evidence="1" key="1">
    <citation type="submission" date="2021-06" db="EMBL/GenBank/DDBJ databases">
        <authorList>
            <person name="Kallberg Y."/>
            <person name="Tangrot J."/>
            <person name="Rosling A."/>
        </authorList>
    </citation>
    <scope>NUCLEOTIDE SEQUENCE</scope>
    <source>
        <strain evidence="1">MA453B</strain>
    </source>
</reference>
<organism evidence="1 2">
    <name type="scientific">Dentiscutata erythropus</name>
    <dbReference type="NCBI Taxonomy" id="1348616"/>
    <lineage>
        <taxon>Eukaryota</taxon>
        <taxon>Fungi</taxon>
        <taxon>Fungi incertae sedis</taxon>
        <taxon>Mucoromycota</taxon>
        <taxon>Glomeromycotina</taxon>
        <taxon>Glomeromycetes</taxon>
        <taxon>Diversisporales</taxon>
        <taxon>Gigasporaceae</taxon>
        <taxon>Dentiscutata</taxon>
    </lineage>
</organism>